<accession>A0A547PEX1</accession>
<evidence type="ECO:0000313" key="2">
    <source>
        <dbReference type="EMBL" id="TRD12677.1"/>
    </source>
</evidence>
<dbReference type="AlphaFoldDB" id="A0A547PEX1"/>
<gene>
    <name evidence="2" type="ORF">FGU71_02895</name>
</gene>
<sequence>MGEENLTSREEGGQHNNPYPNTPGAKGTDGTSQEAAAAIAPSAKRLRRLAMQCLAILGEATPLEAVAVAKVCRESLQPRFSELRALGLVEPTGERRRNPSGKFAAVLRLTDKGRAAL</sequence>
<organism evidence="2 3">
    <name type="scientific">Erythrobacter insulae</name>
    <dbReference type="NCBI Taxonomy" id="2584124"/>
    <lineage>
        <taxon>Bacteria</taxon>
        <taxon>Pseudomonadati</taxon>
        <taxon>Pseudomonadota</taxon>
        <taxon>Alphaproteobacteria</taxon>
        <taxon>Sphingomonadales</taxon>
        <taxon>Erythrobacteraceae</taxon>
        <taxon>Erythrobacter/Porphyrobacter group</taxon>
        <taxon>Erythrobacter</taxon>
    </lineage>
</organism>
<reference evidence="2 3" key="1">
    <citation type="submission" date="2019-06" db="EMBL/GenBank/DDBJ databases">
        <title>Erythrobacter insulae sp. nov., isolated from a tidal flat.</title>
        <authorList>
            <person name="Yoon J.-H."/>
        </authorList>
    </citation>
    <scope>NUCLEOTIDE SEQUENCE [LARGE SCALE GENOMIC DNA]</scope>
    <source>
        <strain evidence="2 3">JBTF-M21</strain>
    </source>
</reference>
<name>A0A547PEX1_9SPHN</name>
<dbReference type="EMBL" id="VHJK01000001">
    <property type="protein sequence ID" value="TRD12677.1"/>
    <property type="molecule type" value="Genomic_DNA"/>
</dbReference>
<keyword evidence="3" id="KW-1185">Reference proteome</keyword>
<evidence type="ECO:0000313" key="3">
    <source>
        <dbReference type="Proteomes" id="UP000316343"/>
    </source>
</evidence>
<evidence type="ECO:0008006" key="4">
    <source>
        <dbReference type="Google" id="ProtNLM"/>
    </source>
</evidence>
<proteinExistence type="predicted"/>
<comment type="caution">
    <text evidence="2">The sequence shown here is derived from an EMBL/GenBank/DDBJ whole genome shotgun (WGS) entry which is preliminary data.</text>
</comment>
<protein>
    <recommendedName>
        <fullName evidence="4">MarR family transcriptional regulator</fullName>
    </recommendedName>
</protein>
<dbReference type="Proteomes" id="UP000316343">
    <property type="component" value="Unassembled WGS sequence"/>
</dbReference>
<feature type="compositionally biased region" description="Basic and acidic residues" evidence="1">
    <location>
        <begin position="1"/>
        <end position="13"/>
    </location>
</feature>
<feature type="region of interest" description="Disordered" evidence="1">
    <location>
        <begin position="1"/>
        <end position="39"/>
    </location>
</feature>
<dbReference type="OrthoDB" id="7478375at2"/>
<evidence type="ECO:0000256" key="1">
    <source>
        <dbReference type="SAM" id="MobiDB-lite"/>
    </source>
</evidence>